<feature type="compositionally biased region" description="Acidic residues" evidence="1">
    <location>
        <begin position="230"/>
        <end position="240"/>
    </location>
</feature>
<dbReference type="EMBL" id="CAJPWZ010001607">
    <property type="protein sequence ID" value="CAG2218757.1"/>
    <property type="molecule type" value="Genomic_DNA"/>
</dbReference>
<sequence>MDREKKENAKIFQRKQTIKSRTTVYNRGRPKNARTLQAKKHKGKWLFSSKKTKSKEKNIIHTKHQRAHVKHAVIHLCKEDQDLALIHSMDDKAYLKPEASAGYCLTCSDKFHKKGKLLLHTRQQVNSKEIPSIKGKRMVEYNIWLMFTLVSQFHDRIKEVLQKCDKITSEIYPIFGGKGRVGRTEIGMRRKKTGHNPKCLILENVCDSVEERYWAMYDSIHECWRQGECQDESERDSDESDSNREVSDHMEDVSESGEEVVQEYVSHV</sequence>
<proteinExistence type="predicted"/>
<organism evidence="2 3">
    <name type="scientific">Mytilus edulis</name>
    <name type="common">Blue mussel</name>
    <dbReference type="NCBI Taxonomy" id="6550"/>
    <lineage>
        <taxon>Eukaryota</taxon>
        <taxon>Metazoa</taxon>
        <taxon>Spiralia</taxon>
        <taxon>Lophotrochozoa</taxon>
        <taxon>Mollusca</taxon>
        <taxon>Bivalvia</taxon>
        <taxon>Autobranchia</taxon>
        <taxon>Pteriomorphia</taxon>
        <taxon>Mytilida</taxon>
        <taxon>Mytiloidea</taxon>
        <taxon>Mytilidae</taxon>
        <taxon>Mytilinae</taxon>
        <taxon>Mytilus</taxon>
    </lineage>
</organism>
<dbReference type="Proteomes" id="UP000683360">
    <property type="component" value="Unassembled WGS sequence"/>
</dbReference>
<evidence type="ECO:0000256" key="1">
    <source>
        <dbReference type="SAM" id="MobiDB-lite"/>
    </source>
</evidence>
<feature type="compositionally biased region" description="Basic and acidic residues" evidence="1">
    <location>
        <begin position="241"/>
        <end position="252"/>
    </location>
</feature>
<reference evidence="2" key="1">
    <citation type="submission" date="2021-03" db="EMBL/GenBank/DDBJ databases">
        <authorList>
            <person name="Bekaert M."/>
        </authorList>
    </citation>
    <scope>NUCLEOTIDE SEQUENCE</scope>
</reference>
<name>A0A8S3SD60_MYTED</name>
<evidence type="ECO:0000313" key="2">
    <source>
        <dbReference type="EMBL" id="CAG2218757.1"/>
    </source>
</evidence>
<evidence type="ECO:0000313" key="3">
    <source>
        <dbReference type="Proteomes" id="UP000683360"/>
    </source>
</evidence>
<feature type="region of interest" description="Disordered" evidence="1">
    <location>
        <begin position="230"/>
        <end position="268"/>
    </location>
</feature>
<dbReference type="OrthoDB" id="10070807at2759"/>
<gene>
    <name evidence="2" type="ORF">MEDL_32344</name>
</gene>
<comment type="caution">
    <text evidence="2">The sequence shown here is derived from an EMBL/GenBank/DDBJ whole genome shotgun (WGS) entry which is preliminary data.</text>
</comment>
<protein>
    <submittedName>
        <fullName evidence="2">Uncharacterized protein</fullName>
    </submittedName>
</protein>
<accession>A0A8S3SD60</accession>
<dbReference type="AlphaFoldDB" id="A0A8S3SD60"/>
<keyword evidence="3" id="KW-1185">Reference proteome</keyword>